<comment type="caution">
    <text evidence="6">Lacks conserved residue(s) required for the propagation of feature annotation.</text>
</comment>
<dbReference type="EC" id="3.4.24.-" evidence="7"/>
<protein>
    <recommendedName>
        <fullName evidence="7">Metalloendopeptidase</fullName>
        <ecNumber evidence="7">3.4.24.-</ecNumber>
    </recommendedName>
</protein>
<accession>A0A8K0JVP6</accession>
<keyword evidence="3 6" id="KW-0378">Hydrolase</keyword>
<evidence type="ECO:0000313" key="10">
    <source>
        <dbReference type="Proteomes" id="UP000792457"/>
    </source>
</evidence>
<evidence type="ECO:0000256" key="3">
    <source>
        <dbReference type="ARBA" id="ARBA00022801"/>
    </source>
</evidence>
<dbReference type="PANTHER" id="PTHR10127:SF780">
    <property type="entry name" value="METALLOENDOPEPTIDASE"/>
    <property type="match status" value="1"/>
</dbReference>
<comment type="caution">
    <text evidence="9">The sequence shown here is derived from an EMBL/GenBank/DDBJ whole genome shotgun (WGS) entry which is preliminary data.</text>
</comment>
<feature type="binding site" evidence="6">
    <location>
        <position position="39"/>
    </location>
    <ligand>
        <name>Zn(2+)</name>
        <dbReference type="ChEBI" id="CHEBI:29105"/>
        <note>catalytic</note>
    </ligand>
</feature>
<dbReference type="PROSITE" id="PS51864">
    <property type="entry name" value="ASTACIN"/>
    <property type="match status" value="1"/>
</dbReference>
<keyword evidence="10" id="KW-1185">Reference proteome</keyword>
<feature type="active site" evidence="6">
    <location>
        <position position="36"/>
    </location>
</feature>
<dbReference type="GO" id="GO:0008270">
    <property type="term" value="F:zinc ion binding"/>
    <property type="evidence" value="ECO:0007669"/>
    <property type="project" value="UniProtKB-UniRule"/>
</dbReference>
<dbReference type="GO" id="GO:0004222">
    <property type="term" value="F:metalloendopeptidase activity"/>
    <property type="evidence" value="ECO:0007669"/>
    <property type="project" value="UniProtKB-UniRule"/>
</dbReference>
<dbReference type="InterPro" id="IPR024079">
    <property type="entry name" value="MetalloPept_cat_dom_sf"/>
</dbReference>
<evidence type="ECO:0000256" key="7">
    <source>
        <dbReference type="RuleBase" id="RU361183"/>
    </source>
</evidence>
<reference evidence="9" key="2">
    <citation type="submission" date="2017-10" db="EMBL/GenBank/DDBJ databases">
        <title>Ladona fulva Genome sequencing and assembly.</title>
        <authorList>
            <person name="Murali S."/>
            <person name="Richards S."/>
            <person name="Bandaranaike D."/>
            <person name="Bellair M."/>
            <person name="Blankenburg K."/>
            <person name="Chao H."/>
            <person name="Dinh H."/>
            <person name="Doddapaneni H."/>
            <person name="Dugan-Rocha S."/>
            <person name="Elkadiri S."/>
            <person name="Gnanaolivu R."/>
            <person name="Hernandez B."/>
            <person name="Skinner E."/>
            <person name="Javaid M."/>
            <person name="Lee S."/>
            <person name="Li M."/>
            <person name="Ming W."/>
            <person name="Munidasa M."/>
            <person name="Muniz J."/>
            <person name="Nguyen L."/>
            <person name="Hughes D."/>
            <person name="Osuji N."/>
            <person name="Pu L.-L."/>
            <person name="Puazo M."/>
            <person name="Qu C."/>
            <person name="Quiroz J."/>
            <person name="Raj R."/>
            <person name="Weissenberger G."/>
            <person name="Xin Y."/>
            <person name="Zou X."/>
            <person name="Han Y."/>
            <person name="Worley K."/>
            <person name="Muzny D."/>
            <person name="Gibbs R."/>
        </authorList>
    </citation>
    <scope>NUCLEOTIDE SEQUENCE</scope>
    <source>
        <strain evidence="9">Sampled in the wild</strain>
    </source>
</reference>
<gene>
    <name evidence="9" type="ORF">J437_LFUL000360</name>
</gene>
<dbReference type="PANTHER" id="PTHR10127">
    <property type="entry name" value="DISCOIDIN, CUB, EGF, LAMININ , AND ZINC METALLOPROTEASE DOMAIN CONTAINING"/>
    <property type="match status" value="1"/>
</dbReference>
<dbReference type="CDD" id="cd04280">
    <property type="entry name" value="ZnMc_astacin_like"/>
    <property type="match status" value="1"/>
</dbReference>
<name>A0A8K0JVP6_LADFU</name>
<evidence type="ECO:0000256" key="1">
    <source>
        <dbReference type="ARBA" id="ARBA00022670"/>
    </source>
</evidence>
<feature type="domain" description="Peptidase M12A" evidence="8">
    <location>
        <begin position="1"/>
        <end position="137"/>
    </location>
</feature>
<keyword evidence="4 6" id="KW-0862">Zinc</keyword>
<dbReference type="InterPro" id="IPR001506">
    <property type="entry name" value="Peptidase_M12A"/>
</dbReference>
<dbReference type="Gene3D" id="3.40.390.10">
    <property type="entry name" value="Collagenase (Catalytic Domain)"/>
    <property type="match status" value="1"/>
</dbReference>
<dbReference type="InterPro" id="IPR034035">
    <property type="entry name" value="Astacin-like_dom"/>
</dbReference>
<evidence type="ECO:0000259" key="8">
    <source>
        <dbReference type="PROSITE" id="PS51864"/>
    </source>
</evidence>
<evidence type="ECO:0000256" key="5">
    <source>
        <dbReference type="ARBA" id="ARBA00023049"/>
    </source>
</evidence>
<evidence type="ECO:0000256" key="6">
    <source>
        <dbReference type="PROSITE-ProRule" id="PRU01211"/>
    </source>
</evidence>
<proteinExistence type="predicted"/>
<evidence type="ECO:0000313" key="9">
    <source>
        <dbReference type="EMBL" id="KAG8223194.1"/>
    </source>
</evidence>
<dbReference type="Pfam" id="PF01400">
    <property type="entry name" value="Astacin"/>
    <property type="match status" value="1"/>
</dbReference>
<keyword evidence="2 6" id="KW-0479">Metal-binding</keyword>
<reference evidence="9" key="1">
    <citation type="submission" date="2013-04" db="EMBL/GenBank/DDBJ databases">
        <authorList>
            <person name="Qu J."/>
            <person name="Murali S.C."/>
            <person name="Bandaranaike D."/>
            <person name="Bellair M."/>
            <person name="Blankenburg K."/>
            <person name="Chao H."/>
            <person name="Dinh H."/>
            <person name="Doddapaneni H."/>
            <person name="Downs B."/>
            <person name="Dugan-Rocha S."/>
            <person name="Elkadiri S."/>
            <person name="Gnanaolivu R.D."/>
            <person name="Hernandez B."/>
            <person name="Javaid M."/>
            <person name="Jayaseelan J.C."/>
            <person name="Lee S."/>
            <person name="Li M."/>
            <person name="Ming W."/>
            <person name="Munidasa M."/>
            <person name="Muniz J."/>
            <person name="Nguyen L."/>
            <person name="Ongeri F."/>
            <person name="Osuji N."/>
            <person name="Pu L.-L."/>
            <person name="Puazo M."/>
            <person name="Qu C."/>
            <person name="Quiroz J."/>
            <person name="Raj R."/>
            <person name="Weissenberger G."/>
            <person name="Xin Y."/>
            <person name="Zou X."/>
            <person name="Han Y."/>
            <person name="Richards S."/>
            <person name="Worley K."/>
            <person name="Muzny D."/>
            <person name="Gibbs R."/>
        </authorList>
    </citation>
    <scope>NUCLEOTIDE SEQUENCE</scope>
    <source>
        <strain evidence="9">Sampled in the wild</strain>
    </source>
</reference>
<dbReference type="OrthoDB" id="291007at2759"/>
<sequence length="161" mass="18398">MKTLKRCASPVGYYGAAVEMYLMSPSCHSYGTIQHEFLHALGFWHEHTRPDRDQNIDIIWDKILPGREVNFFARSPEEVQYEALPYDYKSVMHYRSAAFSKDGYPTIVPHDESAVIGQRVRYSRGDLAKLNRLYECGAEYYTGNDLPAAKETPAGLRAKNT</sequence>
<dbReference type="GO" id="GO:0006508">
    <property type="term" value="P:proteolysis"/>
    <property type="evidence" value="ECO:0007669"/>
    <property type="project" value="UniProtKB-KW"/>
</dbReference>
<keyword evidence="1 6" id="KW-0645">Protease</keyword>
<dbReference type="PRINTS" id="PR00480">
    <property type="entry name" value="ASTACIN"/>
</dbReference>
<feature type="binding site" evidence="6">
    <location>
        <position position="45"/>
    </location>
    <ligand>
        <name>Zn(2+)</name>
        <dbReference type="ChEBI" id="CHEBI:29105"/>
        <note>catalytic</note>
    </ligand>
</feature>
<organism evidence="9 10">
    <name type="scientific">Ladona fulva</name>
    <name type="common">Scarce chaser dragonfly</name>
    <name type="synonym">Libellula fulva</name>
    <dbReference type="NCBI Taxonomy" id="123851"/>
    <lineage>
        <taxon>Eukaryota</taxon>
        <taxon>Metazoa</taxon>
        <taxon>Ecdysozoa</taxon>
        <taxon>Arthropoda</taxon>
        <taxon>Hexapoda</taxon>
        <taxon>Insecta</taxon>
        <taxon>Pterygota</taxon>
        <taxon>Palaeoptera</taxon>
        <taxon>Odonata</taxon>
        <taxon>Epiprocta</taxon>
        <taxon>Anisoptera</taxon>
        <taxon>Libelluloidea</taxon>
        <taxon>Libellulidae</taxon>
        <taxon>Ladona</taxon>
    </lineage>
</organism>
<comment type="cofactor">
    <cofactor evidence="6 7">
        <name>Zn(2+)</name>
        <dbReference type="ChEBI" id="CHEBI:29105"/>
    </cofactor>
    <text evidence="6 7">Binds 1 zinc ion per subunit.</text>
</comment>
<keyword evidence="5 6" id="KW-0482">Metalloprotease</keyword>
<evidence type="ECO:0000256" key="2">
    <source>
        <dbReference type="ARBA" id="ARBA00022723"/>
    </source>
</evidence>
<dbReference type="AlphaFoldDB" id="A0A8K0JVP6"/>
<feature type="binding site" evidence="6">
    <location>
        <position position="35"/>
    </location>
    <ligand>
        <name>Zn(2+)</name>
        <dbReference type="ChEBI" id="CHEBI:29105"/>
        <note>catalytic</note>
    </ligand>
</feature>
<dbReference type="EMBL" id="KZ308154">
    <property type="protein sequence ID" value="KAG8223194.1"/>
    <property type="molecule type" value="Genomic_DNA"/>
</dbReference>
<dbReference type="Proteomes" id="UP000792457">
    <property type="component" value="Unassembled WGS sequence"/>
</dbReference>
<dbReference type="SUPFAM" id="SSF55486">
    <property type="entry name" value="Metalloproteases ('zincins'), catalytic domain"/>
    <property type="match status" value="1"/>
</dbReference>
<evidence type="ECO:0000256" key="4">
    <source>
        <dbReference type="ARBA" id="ARBA00022833"/>
    </source>
</evidence>